<dbReference type="InterPro" id="IPR043136">
    <property type="entry name" value="B30.2/SPRY_sf"/>
</dbReference>
<organism evidence="2 3">
    <name type="scientific">Effrenium voratum</name>
    <dbReference type="NCBI Taxonomy" id="2562239"/>
    <lineage>
        <taxon>Eukaryota</taxon>
        <taxon>Sar</taxon>
        <taxon>Alveolata</taxon>
        <taxon>Dinophyceae</taxon>
        <taxon>Suessiales</taxon>
        <taxon>Symbiodiniaceae</taxon>
        <taxon>Effrenium</taxon>
    </lineage>
</organism>
<keyword evidence="3" id="KW-1185">Reference proteome</keyword>
<reference evidence="2" key="1">
    <citation type="submission" date="2023-08" db="EMBL/GenBank/DDBJ databases">
        <authorList>
            <person name="Chen Y."/>
            <person name="Shah S."/>
            <person name="Dougan E. K."/>
            <person name="Thang M."/>
            <person name="Chan C."/>
        </authorList>
    </citation>
    <scope>NUCLEOTIDE SEQUENCE</scope>
</reference>
<dbReference type="EMBL" id="CAUJNA010002001">
    <property type="protein sequence ID" value="CAJ1390083.1"/>
    <property type="molecule type" value="Genomic_DNA"/>
</dbReference>
<dbReference type="Gene3D" id="2.60.120.920">
    <property type="match status" value="1"/>
</dbReference>
<proteinExistence type="predicted"/>
<evidence type="ECO:0000313" key="2">
    <source>
        <dbReference type="EMBL" id="CAJ1402305.1"/>
    </source>
</evidence>
<evidence type="ECO:0000313" key="1">
    <source>
        <dbReference type="EMBL" id="CAJ1390083.1"/>
    </source>
</evidence>
<accession>A0AA36N7X7</accession>
<dbReference type="Proteomes" id="UP001178507">
    <property type="component" value="Unassembled WGS sequence"/>
</dbReference>
<name>A0AA36N7X7_9DINO</name>
<comment type="caution">
    <text evidence="2">The sequence shown here is derived from an EMBL/GenBank/DDBJ whole genome shotgun (WGS) entry which is preliminary data.</text>
</comment>
<dbReference type="EMBL" id="CAUJNA010003447">
    <property type="protein sequence ID" value="CAJ1402305.1"/>
    <property type="molecule type" value="Genomic_DNA"/>
</dbReference>
<protein>
    <submittedName>
        <fullName evidence="2">Uncharacterized protein</fullName>
    </submittedName>
</protein>
<gene>
    <name evidence="1" type="ORF">EVOR1521_LOCUS15585</name>
    <name evidence="2" type="ORF">EVOR1521_LOCUS25227</name>
</gene>
<dbReference type="AlphaFoldDB" id="A0AA36N7X7"/>
<sequence length="276" mass="30243">MDTEVADDKPSAGTVTVVVENSISGEVIATWSEVPQDEHLEALQRLLPTDLHSRFKFASESVSLLDLQATEGVIRLHACRVRAPLLFSEVSESVTLSGDADDPSQMGATIASRDGDHTGGMAMTEALRWADGVASFEVVIMEMEKFGSEGIEIGITNCSRADGFSLHQKYAVLSQPSWVSSDAGNLWISGSKQYGAAFPPWKDVTPRRLQADDVVRLAFYAETGDMEIYVNEVRQARWSGEKMPKSKTLVVSEGQQLYGLVGLRRPLKVARVRLPR</sequence>
<evidence type="ECO:0000313" key="3">
    <source>
        <dbReference type="Proteomes" id="UP001178507"/>
    </source>
</evidence>